<accession>A0AA35T0T0</accession>
<organism evidence="7 8">
    <name type="scientific">Geodia barretti</name>
    <name type="common">Barrett's horny sponge</name>
    <dbReference type="NCBI Taxonomy" id="519541"/>
    <lineage>
        <taxon>Eukaryota</taxon>
        <taxon>Metazoa</taxon>
        <taxon>Porifera</taxon>
        <taxon>Demospongiae</taxon>
        <taxon>Heteroscleromorpha</taxon>
        <taxon>Tetractinellida</taxon>
        <taxon>Astrophorina</taxon>
        <taxon>Geodiidae</taxon>
        <taxon>Geodia</taxon>
    </lineage>
</organism>
<feature type="domain" description="HpcH/HpaI aldolase/citrate lyase" evidence="6">
    <location>
        <begin position="7"/>
        <end position="226"/>
    </location>
</feature>
<evidence type="ECO:0000256" key="1">
    <source>
        <dbReference type="ARBA" id="ARBA00001946"/>
    </source>
</evidence>
<dbReference type="PANTHER" id="PTHR32308:SF0">
    <property type="entry name" value="HPCH_HPAI ALDOLASE_CITRATE LYASE DOMAIN-CONTAINING PROTEIN"/>
    <property type="match status" value="1"/>
</dbReference>
<dbReference type="InterPro" id="IPR040442">
    <property type="entry name" value="Pyrv_kinase-like_dom_sf"/>
</dbReference>
<comment type="caution">
    <text evidence="7">The sequence shown here is derived from an EMBL/GenBank/DDBJ whole genome shotgun (WGS) entry which is preliminary data.</text>
</comment>
<keyword evidence="7" id="KW-0456">Lyase</keyword>
<dbReference type="EMBL" id="CASHTH010003053">
    <property type="protein sequence ID" value="CAI8039665.1"/>
    <property type="molecule type" value="Genomic_DNA"/>
</dbReference>
<evidence type="ECO:0000313" key="8">
    <source>
        <dbReference type="Proteomes" id="UP001174909"/>
    </source>
</evidence>
<dbReference type="InterPro" id="IPR015813">
    <property type="entry name" value="Pyrv/PenolPyrv_kinase-like_dom"/>
</dbReference>
<dbReference type="InterPro" id="IPR005000">
    <property type="entry name" value="Aldolase/citrate-lyase_domain"/>
</dbReference>
<dbReference type="GO" id="GO:0016829">
    <property type="term" value="F:lyase activity"/>
    <property type="evidence" value="ECO:0007669"/>
    <property type="project" value="UniProtKB-KW"/>
</dbReference>
<keyword evidence="8" id="KW-1185">Reference proteome</keyword>
<dbReference type="GO" id="GO:0006107">
    <property type="term" value="P:oxaloacetate metabolic process"/>
    <property type="evidence" value="ECO:0007669"/>
    <property type="project" value="TreeGrafter"/>
</dbReference>
<evidence type="ECO:0000256" key="5">
    <source>
        <dbReference type="PIRSR" id="PIRSR015582-2"/>
    </source>
</evidence>
<feature type="binding site" evidence="4">
    <location>
        <position position="128"/>
    </location>
    <ligand>
        <name>substrate</name>
    </ligand>
</feature>
<comment type="cofactor">
    <cofactor evidence="1">
        <name>Mg(2+)</name>
        <dbReference type="ChEBI" id="CHEBI:18420"/>
    </cofactor>
</comment>
<gene>
    <name evidence="7" type="ORF">GBAR_LOCUS22098</name>
</gene>
<dbReference type="SUPFAM" id="SSF51621">
    <property type="entry name" value="Phosphoenolpyruvate/pyruvate domain"/>
    <property type="match status" value="1"/>
</dbReference>
<feature type="binding site" evidence="4">
    <location>
        <position position="68"/>
    </location>
    <ligand>
        <name>substrate</name>
    </ligand>
</feature>
<dbReference type="GO" id="GO:0000287">
    <property type="term" value="F:magnesium ion binding"/>
    <property type="evidence" value="ECO:0007669"/>
    <property type="project" value="TreeGrafter"/>
</dbReference>
<name>A0AA35T0T0_GEOBA</name>
<evidence type="ECO:0000256" key="3">
    <source>
        <dbReference type="ARBA" id="ARBA00022842"/>
    </source>
</evidence>
<evidence type="ECO:0000256" key="4">
    <source>
        <dbReference type="PIRSR" id="PIRSR015582-1"/>
    </source>
</evidence>
<sequence length="317" mass="33418">MSILVRRSNLIIPAVQQRMIRWSWKHDADAITIDLQDGTPAGEIQQVRKTLRQSIALAGKAGAQVFVRVNAGYVYADCDAAIGPGLAGILLPGVESAAQVIEAAGTLTELERKYGVSHGLLEIAPAIETGAGIWHIREIITASPRIRQVGIDEAALAASLGIAQSAEYDAFVYARGRVCIEATAAGVQPVAVADPIGVSTGQISHEEMVKIATDSRNLGFKGMVCGHTSWVAAVNEAYTPAESLVDYYTQVREVFAQALAAGTAAAPFAGRMIDVPVDEWAKDVIAMSAACAARDAEKQAALASAEAWPDTSVPIVR</sequence>
<dbReference type="PIRSF" id="PIRSF015582">
    <property type="entry name" value="Cit_lyase_B"/>
    <property type="match status" value="1"/>
</dbReference>
<dbReference type="PANTHER" id="PTHR32308">
    <property type="entry name" value="LYASE BETA SUBUNIT, PUTATIVE (AFU_ORTHOLOGUE AFUA_4G13030)-RELATED"/>
    <property type="match status" value="1"/>
</dbReference>
<keyword evidence="3 5" id="KW-0460">Magnesium</keyword>
<dbReference type="AlphaFoldDB" id="A0AA35T0T0"/>
<dbReference type="InterPro" id="IPR011206">
    <property type="entry name" value="Citrate_lyase_beta/mcl1/mcl2"/>
</dbReference>
<dbReference type="Gene3D" id="3.20.20.60">
    <property type="entry name" value="Phosphoenolpyruvate-binding domains"/>
    <property type="match status" value="1"/>
</dbReference>
<proteinExistence type="predicted"/>
<evidence type="ECO:0000259" key="6">
    <source>
        <dbReference type="Pfam" id="PF03328"/>
    </source>
</evidence>
<dbReference type="Pfam" id="PF03328">
    <property type="entry name" value="HpcH_HpaI"/>
    <property type="match status" value="1"/>
</dbReference>
<evidence type="ECO:0000313" key="7">
    <source>
        <dbReference type="EMBL" id="CAI8039665.1"/>
    </source>
</evidence>
<keyword evidence="2 5" id="KW-0479">Metal-binding</keyword>
<evidence type="ECO:0000256" key="2">
    <source>
        <dbReference type="ARBA" id="ARBA00022723"/>
    </source>
</evidence>
<reference evidence="7" key="1">
    <citation type="submission" date="2023-03" db="EMBL/GenBank/DDBJ databases">
        <authorList>
            <person name="Steffen K."/>
            <person name="Cardenas P."/>
        </authorList>
    </citation>
    <scope>NUCLEOTIDE SEQUENCE</scope>
</reference>
<feature type="binding site" evidence="5">
    <location>
        <position position="128"/>
    </location>
    <ligand>
        <name>Mg(2+)</name>
        <dbReference type="ChEBI" id="CHEBI:18420"/>
    </ligand>
</feature>
<dbReference type="Proteomes" id="UP001174909">
    <property type="component" value="Unassembled WGS sequence"/>
</dbReference>
<protein>
    <submittedName>
        <fullName evidence="7">Citrate lyase subunit beta</fullName>
    </submittedName>
</protein>